<protein>
    <recommendedName>
        <fullName evidence="3">DUF4121 family protein</fullName>
    </recommendedName>
</protein>
<sequence>MLQATKNKYGIETLKTLNVLYDREHWLTQEDVDMANRYVELIERTRSETTPQIGDRLIYLSRHGDYYGNALIDSMDEKKGLLSICEQPYVPFVWQSEDNIRLSVSGGAFHHVKTDDLKFNGWTEGAFKDWGHCGSCAHGSVTFTAKVPQWIYREPEPLYGDFTTETYRRFYLHKDPEAKNLYQSLDIAFHNEEDFRQFLQDYEGTVFKGNWKNQIVVWCFRREYVFLPLSEWEKIDAPAVERRLNFHPEQVKIVKDMEKHITYFHRIKSQDF</sequence>
<dbReference type="Proteomes" id="UP000095576">
    <property type="component" value="Unassembled WGS sequence"/>
</dbReference>
<dbReference type="InterPro" id="IPR025189">
    <property type="entry name" value="DUF4121"/>
</dbReference>
<evidence type="ECO:0000313" key="2">
    <source>
        <dbReference type="Proteomes" id="UP000095576"/>
    </source>
</evidence>
<dbReference type="Pfam" id="PF13497">
    <property type="entry name" value="DUF4121"/>
    <property type="match status" value="1"/>
</dbReference>
<dbReference type="RefSeq" id="WP_055300058.1">
    <property type="nucleotide sequence ID" value="NZ_CZAP01000008.1"/>
</dbReference>
<evidence type="ECO:0000313" key="1">
    <source>
        <dbReference type="EMBL" id="CUP58913.1"/>
    </source>
</evidence>
<dbReference type="GeneID" id="82188534"/>
<organism evidence="1 2">
    <name type="scientific">Bacteroides thetaiotaomicron</name>
    <dbReference type="NCBI Taxonomy" id="818"/>
    <lineage>
        <taxon>Bacteria</taxon>
        <taxon>Pseudomonadati</taxon>
        <taxon>Bacteroidota</taxon>
        <taxon>Bacteroidia</taxon>
        <taxon>Bacteroidales</taxon>
        <taxon>Bacteroidaceae</taxon>
        <taxon>Bacteroides</taxon>
    </lineage>
</organism>
<proteinExistence type="predicted"/>
<dbReference type="EMBL" id="CZAP01000008">
    <property type="protein sequence ID" value="CUP58913.1"/>
    <property type="molecule type" value="Genomic_DNA"/>
</dbReference>
<name>A0A174PCX8_BACT4</name>
<gene>
    <name evidence="1" type="ORF">ERS852511_02589</name>
</gene>
<dbReference type="AlphaFoldDB" id="A0A174PCX8"/>
<reference evidence="1 2" key="1">
    <citation type="submission" date="2015-09" db="EMBL/GenBank/DDBJ databases">
        <authorList>
            <consortium name="Pathogen Informatics"/>
        </authorList>
    </citation>
    <scope>NUCLEOTIDE SEQUENCE [LARGE SCALE GENOMIC DNA]</scope>
    <source>
        <strain evidence="1 2">2789STDY5834899</strain>
    </source>
</reference>
<accession>A0A174PCX8</accession>
<evidence type="ECO:0008006" key="3">
    <source>
        <dbReference type="Google" id="ProtNLM"/>
    </source>
</evidence>